<organism evidence="1 2">
    <name type="scientific">Phyllosticta citricarpa</name>
    <dbReference type="NCBI Taxonomy" id="55181"/>
    <lineage>
        <taxon>Eukaryota</taxon>
        <taxon>Fungi</taxon>
        <taxon>Dikarya</taxon>
        <taxon>Ascomycota</taxon>
        <taxon>Pezizomycotina</taxon>
        <taxon>Dothideomycetes</taxon>
        <taxon>Dothideomycetes incertae sedis</taxon>
        <taxon>Botryosphaeriales</taxon>
        <taxon>Phyllostictaceae</taxon>
        <taxon>Phyllosticta</taxon>
    </lineage>
</organism>
<gene>
    <name evidence="1" type="ORF">IWX46DRAFT_420090</name>
</gene>
<evidence type="ECO:0000313" key="2">
    <source>
        <dbReference type="Proteomes" id="UP001365128"/>
    </source>
</evidence>
<sequence length="157" mass="17706">MRRYRPTCAAAAAAAAWPLPTHQPWPWWQASWPCRRGQFRLLHWEQRWSLQAAKRLAGSVLQSVSRSVPSTYLPTYLCLADWLGLDHDGHRVASGRVRSCVYTDVPRTKVTPRQGKVRGGQRRAADGLGRAELVDCNRLPGWPALHLFAHGESDAKM</sequence>
<accession>A0ABR1MIW4</accession>
<proteinExistence type="predicted"/>
<keyword evidence="2" id="KW-1185">Reference proteome</keyword>
<evidence type="ECO:0000313" key="1">
    <source>
        <dbReference type="EMBL" id="KAK7550697.1"/>
    </source>
</evidence>
<reference evidence="1 2" key="1">
    <citation type="submission" date="2024-04" db="EMBL/GenBank/DDBJ databases">
        <title>Phyllosticta paracitricarpa is synonymous to the EU quarantine fungus P. citricarpa based on phylogenomic analyses.</title>
        <authorList>
            <consortium name="Lawrence Berkeley National Laboratory"/>
            <person name="Van Ingen-Buijs V.A."/>
            <person name="Van Westerhoven A.C."/>
            <person name="Haridas S."/>
            <person name="Skiadas P."/>
            <person name="Martin F."/>
            <person name="Groenewald J.Z."/>
            <person name="Crous P.W."/>
            <person name="Seidl M.F."/>
        </authorList>
    </citation>
    <scope>NUCLEOTIDE SEQUENCE [LARGE SCALE GENOMIC DNA]</scope>
    <source>
        <strain evidence="1 2">CBS 122670</strain>
    </source>
</reference>
<dbReference type="Proteomes" id="UP001365128">
    <property type="component" value="Unassembled WGS sequence"/>
</dbReference>
<comment type="caution">
    <text evidence="1">The sequence shown here is derived from an EMBL/GenBank/DDBJ whole genome shotgun (WGS) entry which is preliminary data.</text>
</comment>
<dbReference type="EMBL" id="JBBPDW010000007">
    <property type="protein sequence ID" value="KAK7550697.1"/>
    <property type="molecule type" value="Genomic_DNA"/>
</dbReference>
<protein>
    <submittedName>
        <fullName evidence="1">Uncharacterized protein</fullName>
    </submittedName>
</protein>
<name>A0ABR1MIW4_9PEZI</name>